<dbReference type="STRING" id="1238182.C882_1851"/>
<accession>K9GRI0</accession>
<evidence type="ECO:0000313" key="3">
    <source>
        <dbReference type="Proteomes" id="UP000009881"/>
    </source>
</evidence>
<gene>
    <name evidence="2" type="ORF">C882_1851</name>
</gene>
<dbReference type="PANTHER" id="PTHR34776:SF1">
    <property type="entry name" value="F17F16.3 PROTEIN"/>
    <property type="match status" value="1"/>
</dbReference>
<feature type="compositionally biased region" description="Basic and acidic residues" evidence="1">
    <location>
        <begin position="84"/>
        <end position="103"/>
    </location>
</feature>
<dbReference type="eggNOG" id="ENOG50316A1">
    <property type="taxonomic scope" value="Bacteria"/>
</dbReference>
<feature type="region of interest" description="Disordered" evidence="1">
    <location>
        <begin position="84"/>
        <end position="107"/>
    </location>
</feature>
<feature type="region of interest" description="Disordered" evidence="1">
    <location>
        <begin position="152"/>
        <end position="196"/>
    </location>
</feature>
<evidence type="ECO:0000256" key="1">
    <source>
        <dbReference type="SAM" id="MobiDB-lite"/>
    </source>
</evidence>
<evidence type="ECO:0000313" key="2">
    <source>
        <dbReference type="EMBL" id="EKV27349.1"/>
    </source>
</evidence>
<dbReference type="AlphaFoldDB" id="K9GRI0"/>
<dbReference type="EMBL" id="ANHY01000020">
    <property type="protein sequence ID" value="EKV27349.1"/>
    <property type="molecule type" value="Genomic_DNA"/>
</dbReference>
<dbReference type="RefSeq" id="WP_009542247.1">
    <property type="nucleotide sequence ID" value="NZ_ANHY01000020.1"/>
</dbReference>
<reference evidence="2 3" key="1">
    <citation type="journal article" date="2013" name="Genome Announc.">
        <title>Draft Genome Sequence of an Alphaproteobacterium, Caenispirillum salinarum AK4(T), Isolated from a Solar Saltern.</title>
        <authorList>
            <person name="Khatri I."/>
            <person name="Singh A."/>
            <person name="Korpole S."/>
            <person name="Pinnaka A.K."/>
            <person name="Subramanian S."/>
        </authorList>
    </citation>
    <scope>NUCLEOTIDE SEQUENCE [LARGE SCALE GENOMIC DNA]</scope>
    <source>
        <strain evidence="2 3">AK4</strain>
    </source>
</reference>
<dbReference type="OrthoDB" id="3078349at2"/>
<proteinExistence type="predicted"/>
<feature type="compositionally biased region" description="Basic and acidic residues" evidence="1">
    <location>
        <begin position="171"/>
        <end position="191"/>
    </location>
</feature>
<protein>
    <submittedName>
        <fullName evidence="2">Uncharacterized protein</fullName>
    </submittedName>
</protein>
<name>K9GRI0_9PROT</name>
<sequence length="256" mass="29106">MADDSKNTDDIEVLEEGTIYFAFRPKVETHDPSGLKDVERFSMILVPSGRKSVRMAIIGRKRLPEIDSHEREWGFIETVGKDPKKLGQDLAEQHQDTKTRGERTYPAYRPAGQGVYAFVQKGRNMHLTYALSDPEKPGEVQKAFNIAPEGSFALSVKNPEKGQPRAAGLSDEDKADYPKSKQEEFEGRRFAPTDPSLLDYEGAEFVMVGARRDPEEDYDLDIEEKADKMSDERIFRHLHMAKTRNPVEPLFDGKWA</sequence>
<keyword evidence="3" id="KW-1185">Reference proteome</keyword>
<organism evidence="2 3">
    <name type="scientific">Caenispirillum salinarum AK4</name>
    <dbReference type="NCBI Taxonomy" id="1238182"/>
    <lineage>
        <taxon>Bacteria</taxon>
        <taxon>Pseudomonadati</taxon>
        <taxon>Pseudomonadota</taxon>
        <taxon>Alphaproteobacteria</taxon>
        <taxon>Rhodospirillales</taxon>
        <taxon>Novispirillaceae</taxon>
        <taxon>Caenispirillum</taxon>
    </lineage>
</organism>
<dbReference type="PANTHER" id="PTHR34776">
    <property type="entry name" value="F17F16.3 PROTEIN"/>
    <property type="match status" value="1"/>
</dbReference>
<dbReference type="Proteomes" id="UP000009881">
    <property type="component" value="Unassembled WGS sequence"/>
</dbReference>
<comment type="caution">
    <text evidence="2">The sequence shown here is derived from an EMBL/GenBank/DDBJ whole genome shotgun (WGS) entry which is preliminary data.</text>
</comment>